<dbReference type="InterPro" id="IPR013324">
    <property type="entry name" value="RNA_pol_sigma_r3/r4-like"/>
</dbReference>
<dbReference type="InterPro" id="IPR014284">
    <property type="entry name" value="RNA_pol_sigma-70_dom"/>
</dbReference>
<evidence type="ECO:0000259" key="7">
    <source>
        <dbReference type="Pfam" id="PF08281"/>
    </source>
</evidence>
<dbReference type="Pfam" id="PF04542">
    <property type="entry name" value="Sigma70_r2"/>
    <property type="match status" value="1"/>
</dbReference>
<dbReference type="InterPro" id="IPR036388">
    <property type="entry name" value="WH-like_DNA-bd_sf"/>
</dbReference>
<evidence type="ECO:0000256" key="5">
    <source>
        <dbReference type="ARBA" id="ARBA00023163"/>
    </source>
</evidence>
<evidence type="ECO:0000259" key="6">
    <source>
        <dbReference type="Pfam" id="PF04542"/>
    </source>
</evidence>
<keyword evidence="2" id="KW-0805">Transcription regulation</keyword>
<dbReference type="Gene3D" id="1.10.1740.10">
    <property type="match status" value="1"/>
</dbReference>
<evidence type="ECO:0000313" key="8">
    <source>
        <dbReference type="EMBL" id="MCG4527976.1"/>
    </source>
</evidence>
<sequence length="186" mass="21434">MDDAQIVQLYWDRNEQAIHATSDKYGNYCTSIAKNILGNQEDAEECVNDTYLNAWNAMPPHRPSILSTFLGKITRNLSFNRYKHNTADKRGSGELPVVLEELSDLVSGKDDVEQAFDQKELTKAIDTFLDRLSPKKRSIFISRYWYTDSISEIAVRHNMNDGAVSMTLNRIRLKLHNYLLERGFEL</sequence>
<gene>
    <name evidence="8" type="ORF">L0P79_13015</name>
</gene>
<accession>A0ABS9MBX7</accession>
<dbReference type="Gene3D" id="1.10.10.10">
    <property type="entry name" value="Winged helix-like DNA-binding domain superfamily/Winged helix DNA-binding domain"/>
    <property type="match status" value="1"/>
</dbReference>
<dbReference type="SUPFAM" id="SSF88659">
    <property type="entry name" value="Sigma3 and sigma4 domains of RNA polymerase sigma factors"/>
    <property type="match status" value="1"/>
</dbReference>
<evidence type="ECO:0000313" key="9">
    <source>
        <dbReference type="Proteomes" id="UP001200313"/>
    </source>
</evidence>
<evidence type="ECO:0000256" key="4">
    <source>
        <dbReference type="ARBA" id="ARBA00023125"/>
    </source>
</evidence>
<dbReference type="RefSeq" id="WP_205129662.1">
    <property type="nucleotide sequence ID" value="NZ_JAKNJB010000024.1"/>
</dbReference>
<dbReference type="InterPro" id="IPR013325">
    <property type="entry name" value="RNA_pol_sigma_r2"/>
</dbReference>
<dbReference type="Pfam" id="PF08281">
    <property type="entry name" value="Sigma70_r4_2"/>
    <property type="match status" value="1"/>
</dbReference>
<feature type="domain" description="RNA polymerase sigma factor 70 region 4 type 2" evidence="7">
    <location>
        <begin position="124"/>
        <end position="175"/>
    </location>
</feature>
<dbReference type="Proteomes" id="UP001200313">
    <property type="component" value="Unassembled WGS sequence"/>
</dbReference>
<dbReference type="PANTHER" id="PTHR43133">
    <property type="entry name" value="RNA POLYMERASE ECF-TYPE SIGMA FACTO"/>
    <property type="match status" value="1"/>
</dbReference>
<dbReference type="EMBL" id="JAKNJB010000024">
    <property type="protein sequence ID" value="MCG4527976.1"/>
    <property type="molecule type" value="Genomic_DNA"/>
</dbReference>
<evidence type="ECO:0000256" key="3">
    <source>
        <dbReference type="ARBA" id="ARBA00023082"/>
    </source>
</evidence>
<organism evidence="8 9">
    <name type="scientific">Intestinimonas massiliensis</name>
    <name type="common">ex Afouda et al. 2020</name>
    <dbReference type="NCBI Taxonomy" id="1673721"/>
    <lineage>
        <taxon>Bacteria</taxon>
        <taxon>Bacillati</taxon>
        <taxon>Bacillota</taxon>
        <taxon>Clostridia</taxon>
        <taxon>Eubacteriales</taxon>
        <taxon>Intestinimonas</taxon>
    </lineage>
</organism>
<name>A0ABS9MBX7_9FIRM</name>
<reference evidence="8 9" key="1">
    <citation type="submission" date="2022-01" db="EMBL/GenBank/DDBJ databases">
        <title>Collection of gut derived symbiotic bacterial strains cultured from healthy donors.</title>
        <authorList>
            <person name="Lin H."/>
            <person name="Kohout C."/>
            <person name="Waligurski E."/>
            <person name="Pamer E.G."/>
        </authorList>
    </citation>
    <scope>NUCLEOTIDE SEQUENCE [LARGE SCALE GENOMIC DNA]</scope>
    <source>
        <strain evidence="8 9">DFI.3.7</strain>
    </source>
</reference>
<proteinExistence type="inferred from homology"/>
<keyword evidence="3" id="KW-0731">Sigma factor</keyword>
<dbReference type="InterPro" id="IPR039425">
    <property type="entry name" value="RNA_pol_sigma-70-like"/>
</dbReference>
<protein>
    <submittedName>
        <fullName evidence="8">Sigma-70 family RNA polymerase sigma factor</fullName>
    </submittedName>
</protein>
<dbReference type="PANTHER" id="PTHR43133:SF8">
    <property type="entry name" value="RNA POLYMERASE SIGMA FACTOR HI_1459-RELATED"/>
    <property type="match status" value="1"/>
</dbReference>
<comment type="similarity">
    <text evidence="1">Belongs to the sigma-70 factor family. ECF subfamily.</text>
</comment>
<dbReference type="SUPFAM" id="SSF88946">
    <property type="entry name" value="Sigma2 domain of RNA polymerase sigma factors"/>
    <property type="match status" value="1"/>
</dbReference>
<evidence type="ECO:0000256" key="1">
    <source>
        <dbReference type="ARBA" id="ARBA00010641"/>
    </source>
</evidence>
<dbReference type="InterPro" id="IPR007627">
    <property type="entry name" value="RNA_pol_sigma70_r2"/>
</dbReference>
<keyword evidence="4" id="KW-0238">DNA-binding</keyword>
<dbReference type="NCBIfam" id="TIGR02937">
    <property type="entry name" value="sigma70-ECF"/>
    <property type="match status" value="1"/>
</dbReference>
<keyword evidence="5" id="KW-0804">Transcription</keyword>
<feature type="domain" description="RNA polymerase sigma-70 region 2" evidence="6">
    <location>
        <begin position="25"/>
        <end position="85"/>
    </location>
</feature>
<dbReference type="InterPro" id="IPR013249">
    <property type="entry name" value="RNA_pol_sigma70_r4_t2"/>
</dbReference>
<keyword evidence="9" id="KW-1185">Reference proteome</keyword>
<comment type="caution">
    <text evidence="8">The sequence shown here is derived from an EMBL/GenBank/DDBJ whole genome shotgun (WGS) entry which is preliminary data.</text>
</comment>
<evidence type="ECO:0000256" key="2">
    <source>
        <dbReference type="ARBA" id="ARBA00023015"/>
    </source>
</evidence>